<proteinExistence type="predicted"/>
<reference evidence="2" key="1">
    <citation type="submission" date="2023-02" db="EMBL/GenBank/DDBJ databases">
        <title>Colletotrichum kahawae CIFC_Que2 genome sequencing and assembly.</title>
        <authorList>
            <person name="Baroncelli R."/>
        </authorList>
    </citation>
    <scope>NUCLEOTIDE SEQUENCE</scope>
    <source>
        <strain evidence="2">CIFC_Que2</strain>
    </source>
</reference>
<protein>
    <submittedName>
        <fullName evidence="2">Uncharacterized protein</fullName>
    </submittedName>
</protein>
<organism evidence="2 3">
    <name type="scientific">Colletotrichum kahawae</name>
    <name type="common">Coffee berry disease fungus</name>
    <dbReference type="NCBI Taxonomy" id="34407"/>
    <lineage>
        <taxon>Eukaryota</taxon>
        <taxon>Fungi</taxon>
        <taxon>Dikarya</taxon>
        <taxon>Ascomycota</taxon>
        <taxon>Pezizomycotina</taxon>
        <taxon>Sordariomycetes</taxon>
        <taxon>Hypocreomycetidae</taxon>
        <taxon>Glomerellales</taxon>
        <taxon>Glomerellaceae</taxon>
        <taxon>Colletotrichum</taxon>
        <taxon>Colletotrichum gloeosporioides species complex</taxon>
    </lineage>
</organism>
<dbReference type="Proteomes" id="UP001281614">
    <property type="component" value="Unassembled WGS sequence"/>
</dbReference>
<feature type="region of interest" description="Disordered" evidence="1">
    <location>
        <begin position="64"/>
        <end position="86"/>
    </location>
</feature>
<gene>
    <name evidence="2" type="ORF">CKAH01_14432</name>
</gene>
<accession>A0AAD9YLV7</accession>
<keyword evidence="3" id="KW-1185">Reference proteome</keyword>
<comment type="caution">
    <text evidence="2">The sequence shown here is derived from an EMBL/GenBank/DDBJ whole genome shotgun (WGS) entry which is preliminary data.</text>
</comment>
<sequence>MTDDEEKAFSRLYPTIKEELSDRFGIYTFQQGPNIVIELEENITMSKQRFFRIVAEYKRLRQVRRNQSRHSKHWTPRPSPLNPQNGITRATKTALRQTLEHQFRIIVEQ</sequence>
<dbReference type="AlphaFoldDB" id="A0AAD9YLV7"/>
<evidence type="ECO:0000256" key="1">
    <source>
        <dbReference type="SAM" id="MobiDB-lite"/>
    </source>
</evidence>
<name>A0AAD9YLV7_COLKA</name>
<dbReference type="EMBL" id="VYYT01000084">
    <property type="protein sequence ID" value="KAK2771186.1"/>
    <property type="molecule type" value="Genomic_DNA"/>
</dbReference>
<evidence type="ECO:0000313" key="2">
    <source>
        <dbReference type="EMBL" id="KAK2771186.1"/>
    </source>
</evidence>
<feature type="compositionally biased region" description="Basic residues" evidence="1">
    <location>
        <begin position="64"/>
        <end position="75"/>
    </location>
</feature>
<evidence type="ECO:0000313" key="3">
    <source>
        <dbReference type="Proteomes" id="UP001281614"/>
    </source>
</evidence>